<proteinExistence type="inferred from homology"/>
<dbReference type="InterPro" id="IPR000531">
    <property type="entry name" value="Beta-barrel_TonB"/>
</dbReference>
<dbReference type="FunFam" id="2.170.130.10:FF:000001">
    <property type="entry name" value="Catecholate siderophore TonB-dependent receptor"/>
    <property type="match status" value="1"/>
</dbReference>
<dbReference type="InterPro" id="IPR012910">
    <property type="entry name" value="Plug_dom"/>
</dbReference>
<dbReference type="Gene3D" id="2.40.170.20">
    <property type="entry name" value="TonB-dependent receptor, beta-barrel domain"/>
    <property type="match status" value="1"/>
</dbReference>
<dbReference type="Pfam" id="PF07660">
    <property type="entry name" value="STN"/>
    <property type="match status" value="1"/>
</dbReference>
<feature type="signal peptide" evidence="16">
    <location>
        <begin position="1"/>
        <end position="42"/>
    </location>
</feature>
<dbReference type="GO" id="GO:0015891">
    <property type="term" value="P:siderophore transport"/>
    <property type="evidence" value="ECO:0007669"/>
    <property type="project" value="InterPro"/>
</dbReference>
<evidence type="ECO:0000256" key="13">
    <source>
        <dbReference type="ARBA" id="ARBA00023237"/>
    </source>
</evidence>
<comment type="similarity">
    <text evidence="2 14 15">Belongs to the TonB-dependent receptor family.</text>
</comment>
<dbReference type="Pfam" id="PF07715">
    <property type="entry name" value="Plug"/>
    <property type="match status" value="1"/>
</dbReference>
<dbReference type="CDD" id="cd01347">
    <property type="entry name" value="ligand_gated_channel"/>
    <property type="match status" value="1"/>
</dbReference>
<dbReference type="Pfam" id="PF00593">
    <property type="entry name" value="TonB_dep_Rec_b-barrel"/>
    <property type="match status" value="1"/>
</dbReference>
<keyword evidence="5" id="KW-0410">Iron transport</keyword>
<feature type="domain" description="Secretin/TonB short N-terminal" evidence="17">
    <location>
        <begin position="68"/>
        <end position="119"/>
    </location>
</feature>
<evidence type="ECO:0000256" key="1">
    <source>
        <dbReference type="ARBA" id="ARBA00004571"/>
    </source>
</evidence>
<accession>A0A7Y6QCX4</accession>
<evidence type="ECO:0000256" key="11">
    <source>
        <dbReference type="ARBA" id="ARBA00023136"/>
    </source>
</evidence>
<dbReference type="RefSeq" id="WP_176356668.1">
    <property type="nucleotide sequence ID" value="NZ_JABWDU010000018.1"/>
</dbReference>
<keyword evidence="9" id="KW-0406">Ion transport</keyword>
<evidence type="ECO:0000256" key="2">
    <source>
        <dbReference type="ARBA" id="ARBA00009810"/>
    </source>
</evidence>
<dbReference type="InterPro" id="IPR039426">
    <property type="entry name" value="TonB-dep_rcpt-like"/>
</dbReference>
<dbReference type="NCBIfam" id="TIGR01783">
    <property type="entry name" value="TonB-siderophor"/>
    <property type="match status" value="1"/>
</dbReference>
<evidence type="ECO:0000256" key="4">
    <source>
        <dbReference type="ARBA" id="ARBA00022452"/>
    </source>
</evidence>
<evidence type="ECO:0000256" key="3">
    <source>
        <dbReference type="ARBA" id="ARBA00022448"/>
    </source>
</evidence>
<keyword evidence="3 14" id="KW-0813">Transport</keyword>
<evidence type="ECO:0000256" key="9">
    <source>
        <dbReference type="ARBA" id="ARBA00023065"/>
    </source>
</evidence>
<evidence type="ECO:0000256" key="16">
    <source>
        <dbReference type="SAM" id="SignalP"/>
    </source>
</evidence>
<dbReference type="InterPro" id="IPR011662">
    <property type="entry name" value="Secretin/TonB_short_N"/>
</dbReference>
<keyword evidence="12 18" id="KW-0675">Receptor</keyword>
<dbReference type="GO" id="GO:0038023">
    <property type="term" value="F:signaling receptor activity"/>
    <property type="evidence" value="ECO:0007669"/>
    <property type="project" value="InterPro"/>
</dbReference>
<evidence type="ECO:0000256" key="5">
    <source>
        <dbReference type="ARBA" id="ARBA00022496"/>
    </source>
</evidence>
<evidence type="ECO:0000313" key="19">
    <source>
        <dbReference type="Proteomes" id="UP000520198"/>
    </source>
</evidence>
<dbReference type="InterPro" id="IPR010105">
    <property type="entry name" value="TonB_sidphr_rcpt"/>
</dbReference>
<dbReference type="PANTHER" id="PTHR32552">
    <property type="entry name" value="FERRICHROME IRON RECEPTOR-RELATED"/>
    <property type="match status" value="1"/>
</dbReference>
<keyword evidence="4 14" id="KW-1134">Transmembrane beta strand</keyword>
<dbReference type="AlphaFoldDB" id="A0A7Y6QCX4"/>
<name>A0A7Y6QCX4_9HYPH</name>
<dbReference type="Proteomes" id="UP000520198">
    <property type="component" value="Unassembled WGS sequence"/>
</dbReference>
<dbReference type="GO" id="GO:0015344">
    <property type="term" value="F:siderophore uptake transmembrane transporter activity"/>
    <property type="evidence" value="ECO:0007669"/>
    <property type="project" value="TreeGrafter"/>
</dbReference>
<dbReference type="PANTHER" id="PTHR32552:SF68">
    <property type="entry name" value="FERRICHROME OUTER MEMBRANE TRANSPORTER_PHAGE RECEPTOR"/>
    <property type="match status" value="1"/>
</dbReference>
<keyword evidence="11 14" id="KW-0472">Membrane</keyword>
<protein>
    <submittedName>
        <fullName evidence="18">TonB-dependent siderophore receptor</fullName>
    </submittedName>
</protein>
<dbReference type="FunFam" id="2.40.170.20:FF:000005">
    <property type="entry name" value="TonB-dependent siderophore receptor"/>
    <property type="match status" value="1"/>
</dbReference>
<keyword evidence="8" id="KW-0408">Iron</keyword>
<dbReference type="Gene3D" id="3.55.50.30">
    <property type="match status" value="1"/>
</dbReference>
<reference evidence="18 19" key="1">
    <citation type="submission" date="2020-06" db="EMBL/GenBank/DDBJ databases">
        <authorList>
            <person name="Grouzdev D.S."/>
        </authorList>
    </citation>
    <scope>NUCLEOTIDE SEQUENCE [LARGE SCALE GENOMIC DNA]</scope>
    <source>
        <strain evidence="18 19">HO-A22</strain>
    </source>
</reference>
<keyword evidence="13 14" id="KW-0998">Cell outer membrane</keyword>
<evidence type="ECO:0000259" key="17">
    <source>
        <dbReference type="SMART" id="SM00965"/>
    </source>
</evidence>
<gene>
    <name evidence="18" type="ORF">HT585_31285</name>
</gene>
<evidence type="ECO:0000256" key="12">
    <source>
        <dbReference type="ARBA" id="ARBA00023170"/>
    </source>
</evidence>
<evidence type="ECO:0000256" key="14">
    <source>
        <dbReference type="PROSITE-ProRule" id="PRU01360"/>
    </source>
</evidence>
<evidence type="ECO:0000256" key="7">
    <source>
        <dbReference type="ARBA" id="ARBA00022729"/>
    </source>
</evidence>
<keyword evidence="19" id="KW-1185">Reference proteome</keyword>
<evidence type="ECO:0000256" key="8">
    <source>
        <dbReference type="ARBA" id="ARBA00023004"/>
    </source>
</evidence>
<comment type="caution">
    <text evidence="18">The sequence shown here is derived from an EMBL/GenBank/DDBJ whole genome shotgun (WGS) entry which is preliminary data.</text>
</comment>
<dbReference type="PROSITE" id="PS52016">
    <property type="entry name" value="TONB_DEPENDENT_REC_3"/>
    <property type="match status" value="1"/>
</dbReference>
<comment type="subcellular location">
    <subcellularLocation>
        <location evidence="1 14">Cell outer membrane</location>
        <topology evidence="1 14">Multi-pass membrane protein</topology>
    </subcellularLocation>
</comment>
<dbReference type="SUPFAM" id="SSF56935">
    <property type="entry name" value="Porins"/>
    <property type="match status" value="1"/>
</dbReference>
<dbReference type="InterPro" id="IPR037066">
    <property type="entry name" value="Plug_dom_sf"/>
</dbReference>
<evidence type="ECO:0000313" key="18">
    <source>
        <dbReference type="EMBL" id="NVD43348.1"/>
    </source>
</evidence>
<dbReference type="SMART" id="SM00965">
    <property type="entry name" value="STN"/>
    <property type="match status" value="1"/>
</dbReference>
<keyword evidence="7 16" id="KW-0732">Signal</keyword>
<feature type="chain" id="PRO_5030670794" evidence="16">
    <location>
        <begin position="43"/>
        <end position="819"/>
    </location>
</feature>
<evidence type="ECO:0000256" key="6">
    <source>
        <dbReference type="ARBA" id="ARBA00022692"/>
    </source>
</evidence>
<dbReference type="GO" id="GO:0009279">
    <property type="term" value="C:cell outer membrane"/>
    <property type="evidence" value="ECO:0007669"/>
    <property type="project" value="UniProtKB-SubCell"/>
</dbReference>
<dbReference type="Gene3D" id="2.170.130.10">
    <property type="entry name" value="TonB-dependent receptor, plug domain"/>
    <property type="match status" value="1"/>
</dbReference>
<organism evidence="18 19">
    <name type="scientific">Ensifer oleiphilus</name>
    <dbReference type="NCBI Taxonomy" id="2742698"/>
    <lineage>
        <taxon>Bacteria</taxon>
        <taxon>Pseudomonadati</taxon>
        <taxon>Pseudomonadota</taxon>
        <taxon>Alphaproteobacteria</taxon>
        <taxon>Hyphomicrobiales</taxon>
        <taxon>Rhizobiaceae</taxon>
        <taxon>Sinorhizobium/Ensifer group</taxon>
        <taxon>Ensifer</taxon>
    </lineage>
</organism>
<keyword evidence="10 15" id="KW-0798">TonB box</keyword>
<dbReference type="InterPro" id="IPR036942">
    <property type="entry name" value="Beta-barrel_TonB_sf"/>
</dbReference>
<sequence>MGQFTAARRHGQGNFRYRWRLARLSALIALAALATNPSPTFAQEGVTYSIPAGSLERGLTRFGAASGIQVLYNSAVANGLSTAGIKGQLSPEAALSALLANTGLTYRFTGPKSVTITNPAQGSEAVSVDGATRLQTITVEGGENAWGPVDGIVASRSATGTKTDTPLIEVPQSISVITADEIKKRGAESIKEAVNYTAGVHVGGSSASTRAFDNIEIRGFSPTPLYLDGTYLPYIGDLGGSPQIDPYLLERVEVLKGPSSVLYGQNYPGGIINMVSKRPTAEPFHEVVAGTGTDGRAYGAFDFSGPMAGDDGMLYRLTGVATRTDTNIDYTKDDRFTVAPSFALVADEDTSFTFLSHYQKDNGVPDYQPLPYIGTVEAGPFGKIDRDLFTGEPAYNGYDREQAVVGYDFRHRFNDVWSLRHNARYISVDDSYRTFFNGGYVATGGVTDYTTIRRNAINYSSDNQVFATDTNLQAEFSTGEIEHTAIIGTDYKWFRNDYTGRYGFGNTTLNVFNPDYGSYREPTVGARWDNRLSQLGLYAQDQIKWDNWILTLGGRYDWAWQTDNDMLASSVSRKKDTAFTGRAGLIYLFDNGLAPYVSYSTSFMPYSGFDGQSNPFKPTTGQQTEIGLKYEPVGYDALITLSAFDLKQQNVPTYDSLTFLASQRGEIHVQGVEIEGKATVFDSLDLIAAASYTDSVYSKADDGTQGNKVRFMPPVNVSAWAKYRIEDGPLGGLGFGAGVRHSSSGYGNDANSFKYPSYTVVDAAISYDFGKKDPKLQGLELNVTAQNLFDKTYVSGCSNYNSCFYGKPRSIYANLSFQW</sequence>
<evidence type="ECO:0000256" key="10">
    <source>
        <dbReference type="ARBA" id="ARBA00023077"/>
    </source>
</evidence>
<dbReference type="EMBL" id="JABWDU010000018">
    <property type="protein sequence ID" value="NVD43348.1"/>
    <property type="molecule type" value="Genomic_DNA"/>
</dbReference>
<evidence type="ECO:0000256" key="15">
    <source>
        <dbReference type="RuleBase" id="RU003357"/>
    </source>
</evidence>
<keyword evidence="6 14" id="KW-0812">Transmembrane</keyword>